<accession>A0ACC0A3W6</accession>
<evidence type="ECO:0000313" key="2">
    <source>
        <dbReference type="Proteomes" id="UP001060085"/>
    </source>
</evidence>
<gene>
    <name evidence="1" type="ORF">M9H77_32137</name>
</gene>
<sequence length="356" mass="39067">MGAPLTNSTRRLILAISVLLVVLGNTAGPLLMRFYYVKGGSRIWFITWLQTGGWPIILIPLFVSYFQRRKTDPKAKLFQTQVVAFIAAGLLGTILGVINFLYSLAAQRLPVSTSTLILASNLIFTALSAFVLVKQKFTPYSVNAIMLLTAGAAALAMHASSERPEGQSKRSYAIGFAMMFISAALTGMVFPAVELIYMKTKLALTYSLVMEIQLVMSFAATVFATIGMIVNNDWRVISREAGQFLLGETKYYVVTISISVVFQLYFVGAVGIIFCASAFVNGIITTVLLPITEVLAVIFFHDKFTSEKGMSLALCLWGFISHLYGEYRASKKQNQIIMQQSATNTPNIAPTVELQP</sequence>
<keyword evidence="2" id="KW-1185">Reference proteome</keyword>
<comment type="caution">
    <text evidence="1">The sequence shown here is derived from an EMBL/GenBank/DDBJ whole genome shotgun (WGS) entry which is preliminary data.</text>
</comment>
<dbReference type="Proteomes" id="UP001060085">
    <property type="component" value="Linkage Group LG07"/>
</dbReference>
<dbReference type="EMBL" id="CM044707">
    <property type="protein sequence ID" value="KAI5654950.1"/>
    <property type="molecule type" value="Genomic_DNA"/>
</dbReference>
<reference evidence="2" key="1">
    <citation type="journal article" date="2023" name="Nat. Plants">
        <title>Single-cell RNA sequencing provides a high-resolution roadmap for understanding the multicellular compartmentation of specialized metabolism.</title>
        <authorList>
            <person name="Sun S."/>
            <person name="Shen X."/>
            <person name="Li Y."/>
            <person name="Li Y."/>
            <person name="Wang S."/>
            <person name="Li R."/>
            <person name="Zhang H."/>
            <person name="Shen G."/>
            <person name="Guo B."/>
            <person name="Wei J."/>
            <person name="Xu J."/>
            <person name="St-Pierre B."/>
            <person name="Chen S."/>
            <person name="Sun C."/>
        </authorList>
    </citation>
    <scope>NUCLEOTIDE SEQUENCE [LARGE SCALE GENOMIC DNA]</scope>
</reference>
<proteinExistence type="predicted"/>
<protein>
    <submittedName>
        <fullName evidence="1">Uncharacterized protein</fullName>
    </submittedName>
</protein>
<organism evidence="1 2">
    <name type="scientific">Catharanthus roseus</name>
    <name type="common">Madagascar periwinkle</name>
    <name type="synonym">Vinca rosea</name>
    <dbReference type="NCBI Taxonomy" id="4058"/>
    <lineage>
        <taxon>Eukaryota</taxon>
        <taxon>Viridiplantae</taxon>
        <taxon>Streptophyta</taxon>
        <taxon>Embryophyta</taxon>
        <taxon>Tracheophyta</taxon>
        <taxon>Spermatophyta</taxon>
        <taxon>Magnoliopsida</taxon>
        <taxon>eudicotyledons</taxon>
        <taxon>Gunneridae</taxon>
        <taxon>Pentapetalae</taxon>
        <taxon>asterids</taxon>
        <taxon>lamiids</taxon>
        <taxon>Gentianales</taxon>
        <taxon>Apocynaceae</taxon>
        <taxon>Rauvolfioideae</taxon>
        <taxon>Vinceae</taxon>
        <taxon>Catharanthinae</taxon>
        <taxon>Catharanthus</taxon>
    </lineage>
</organism>
<evidence type="ECO:0000313" key="1">
    <source>
        <dbReference type="EMBL" id="KAI5654950.1"/>
    </source>
</evidence>
<name>A0ACC0A3W6_CATRO</name>